<feature type="transmembrane region" description="Helical" evidence="1">
    <location>
        <begin position="83"/>
        <end position="108"/>
    </location>
</feature>
<proteinExistence type="predicted"/>
<sequence length="141" mass="15607">MKWVTHYVWAALPLISVYRCSYLLLIAAYAIAATKLTDVLAHGRKPVKAWRGGPWAVAKTVPYRTRWHDPWAVATHSLTAASVAWIAGLPWALWAALGALGGLTHVFLDRLTPGKRAISWVYNAPALVLGLLMAYYLCLPR</sequence>
<reference evidence="2" key="1">
    <citation type="submission" date="2008-03" db="EMBL/GenBank/DDBJ databases">
        <title>Complete sequence of Thermoproteus neutrophilus V24Sta.</title>
        <authorList>
            <consortium name="US DOE Joint Genome Institute"/>
            <person name="Copeland A."/>
            <person name="Lucas S."/>
            <person name="Lapidus A."/>
            <person name="Glavina del Rio T."/>
            <person name="Dalin E."/>
            <person name="Tice H."/>
            <person name="Bruce D."/>
            <person name="Goodwin L."/>
            <person name="Pitluck S."/>
            <person name="Sims D."/>
            <person name="Brettin T."/>
            <person name="Detter J.C."/>
            <person name="Han C."/>
            <person name="Kuske C.R."/>
            <person name="Schmutz J."/>
            <person name="Larimer F."/>
            <person name="Land M."/>
            <person name="Hauser L."/>
            <person name="Kyrpides N."/>
            <person name="Mikhailova N."/>
            <person name="Biddle J.F."/>
            <person name="Zhang Z."/>
            <person name="Fitz-Gibbon S.T."/>
            <person name="Lowe T.M."/>
            <person name="Saltikov C."/>
            <person name="House C.H."/>
            <person name="Richardson P."/>
        </authorList>
    </citation>
    <scope>NUCLEOTIDE SEQUENCE [LARGE SCALE GENOMIC DNA]</scope>
    <source>
        <strain evidence="2">V24Sta</strain>
    </source>
</reference>
<feature type="transmembrane region" description="Helical" evidence="1">
    <location>
        <begin position="7"/>
        <end position="32"/>
    </location>
</feature>
<accession>B1YD05</accession>
<dbReference type="KEGG" id="tne:Tneu_0729"/>
<gene>
    <name evidence="2" type="ordered locus">Tneu_0729</name>
</gene>
<evidence type="ECO:0000256" key="1">
    <source>
        <dbReference type="SAM" id="Phobius"/>
    </source>
</evidence>
<evidence type="ECO:0000313" key="3">
    <source>
        <dbReference type="Proteomes" id="UP000001694"/>
    </source>
</evidence>
<dbReference type="STRING" id="444157.Tneu_0729"/>
<organism evidence="2 3">
    <name type="scientific">Pyrobaculum neutrophilum (strain DSM 2338 / JCM 9278 / NBRC 100436 / V24Sta)</name>
    <name type="common">Thermoproteus neutrophilus</name>
    <dbReference type="NCBI Taxonomy" id="444157"/>
    <lineage>
        <taxon>Archaea</taxon>
        <taxon>Thermoproteota</taxon>
        <taxon>Thermoprotei</taxon>
        <taxon>Thermoproteales</taxon>
        <taxon>Thermoproteaceae</taxon>
        <taxon>Pyrobaculum</taxon>
    </lineage>
</organism>
<dbReference type="HOGENOM" id="CLU_1821092_0_0_2"/>
<dbReference type="Proteomes" id="UP000001694">
    <property type="component" value="Chromosome"/>
</dbReference>
<keyword evidence="1" id="KW-0812">Transmembrane</keyword>
<evidence type="ECO:0000313" key="2">
    <source>
        <dbReference type="EMBL" id="ACB39668.1"/>
    </source>
</evidence>
<dbReference type="RefSeq" id="WP_012350088.1">
    <property type="nucleotide sequence ID" value="NC_010525.1"/>
</dbReference>
<dbReference type="AlphaFoldDB" id="B1YD05"/>
<keyword evidence="3" id="KW-1185">Reference proteome</keyword>
<name>B1YD05_PYRNV</name>
<keyword evidence="1" id="KW-1133">Transmembrane helix</keyword>
<dbReference type="GeneID" id="6165483"/>
<feature type="transmembrane region" description="Helical" evidence="1">
    <location>
        <begin position="120"/>
        <end position="137"/>
    </location>
</feature>
<dbReference type="EMBL" id="CP001014">
    <property type="protein sequence ID" value="ACB39668.1"/>
    <property type="molecule type" value="Genomic_DNA"/>
</dbReference>
<protein>
    <submittedName>
        <fullName evidence="2">Uncharacterized protein</fullName>
    </submittedName>
</protein>
<keyword evidence="1" id="KW-0472">Membrane</keyword>